<keyword evidence="2" id="KW-1185">Reference proteome</keyword>
<sequence>MAKFKIEAHFRLQEWVAEEKGYFRDEGLDYEFQELIRSSGGAHHVTEGASGAFQSIERGREANITCACHWTANVAASRGHTKLFADAYSVAPAGIFVRADSPIEAPADLANVPISVGFQSGSHYATIQALESYLPRDAISLSFDEGMLFSRMDAFFGGKSQAATLFGGPYYFAEQLGYRKLMDTTFMVGAMLNGDPDMEDVAKYFTALRRAQRDIDLRPELYTHYYKMEFPERFHVAMDTRRWGPGERIVFEPYSRDVFEQSFDWIAKHEIFESGCMGSGSYDDATVSMAPACAVGTSMT</sequence>
<dbReference type="EMBL" id="CP089984">
    <property type="protein sequence ID" value="WXB18955.1"/>
    <property type="molecule type" value="Genomic_DNA"/>
</dbReference>
<dbReference type="SUPFAM" id="SSF53850">
    <property type="entry name" value="Periplasmic binding protein-like II"/>
    <property type="match status" value="1"/>
</dbReference>
<evidence type="ECO:0000313" key="2">
    <source>
        <dbReference type="Proteomes" id="UP001370348"/>
    </source>
</evidence>
<dbReference type="RefSeq" id="WP_394828581.1">
    <property type="nucleotide sequence ID" value="NZ_CP089984.1"/>
</dbReference>
<dbReference type="Proteomes" id="UP001370348">
    <property type="component" value="Chromosome"/>
</dbReference>
<organism evidence="1 2">
    <name type="scientific">Pendulispora albinea</name>
    <dbReference type="NCBI Taxonomy" id="2741071"/>
    <lineage>
        <taxon>Bacteria</taxon>
        <taxon>Pseudomonadati</taxon>
        <taxon>Myxococcota</taxon>
        <taxon>Myxococcia</taxon>
        <taxon>Myxococcales</taxon>
        <taxon>Sorangiineae</taxon>
        <taxon>Pendulisporaceae</taxon>
        <taxon>Pendulispora</taxon>
    </lineage>
</organism>
<evidence type="ECO:0008006" key="3">
    <source>
        <dbReference type="Google" id="ProtNLM"/>
    </source>
</evidence>
<dbReference type="Gene3D" id="3.40.190.10">
    <property type="entry name" value="Periplasmic binding protein-like II"/>
    <property type="match status" value="2"/>
</dbReference>
<gene>
    <name evidence="1" type="ORF">LZC94_17170</name>
</gene>
<name>A0ABZ2M8X6_9BACT</name>
<protein>
    <recommendedName>
        <fullName evidence="3">SsuA/THI5-like domain-containing protein</fullName>
    </recommendedName>
</protein>
<reference evidence="1 2" key="1">
    <citation type="submission" date="2021-12" db="EMBL/GenBank/DDBJ databases">
        <title>Discovery of the Pendulisporaceae a myxobacterial family with distinct sporulation behavior and unique specialized metabolism.</title>
        <authorList>
            <person name="Garcia R."/>
            <person name="Popoff A."/>
            <person name="Bader C.D."/>
            <person name="Loehr J."/>
            <person name="Walesch S."/>
            <person name="Walt C."/>
            <person name="Boldt J."/>
            <person name="Bunk B."/>
            <person name="Haeckl F.J.F.P.J."/>
            <person name="Gunesch A.P."/>
            <person name="Birkelbach J."/>
            <person name="Nuebel U."/>
            <person name="Pietschmann T."/>
            <person name="Bach T."/>
            <person name="Mueller R."/>
        </authorList>
    </citation>
    <scope>NUCLEOTIDE SEQUENCE [LARGE SCALE GENOMIC DNA]</scope>
    <source>
        <strain evidence="1 2">MSr11954</strain>
    </source>
</reference>
<proteinExistence type="predicted"/>
<accession>A0ABZ2M8X6</accession>
<evidence type="ECO:0000313" key="1">
    <source>
        <dbReference type="EMBL" id="WXB18955.1"/>
    </source>
</evidence>